<dbReference type="EMBL" id="JAMYWD010000011">
    <property type="protein sequence ID" value="KAJ4956734.1"/>
    <property type="molecule type" value="Genomic_DNA"/>
</dbReference>
<dbReference type="PANTHER" id="PTHR31639">
    <property type="entry name" value="F-BOX PROTEIN-LIKE"/>
    <property type="match status" value="1"/>
</dbReference>
<sequence>MKRGRIRKVDRISDLPLNIMEHILTRLLIRDAVRTSVLSKKWKYKWVSLPELVFDYSLQDALQNGHDKIVKFVDRLLLLHRGLICQFELSDLSSPSLSDIHHWISLEVMAMACSASSETTLFYNFI</sequence>
<gene>
    <name evidence="2" type="ORF">NE237_013517</name>
</gene>
<reference evidence="2" key="1">
    <citation type="journal article" date="2023" name="Plant J.">
        <title>The genome of the king protea, Protea cynaroides.</title>
        <authorList>
            <person name="Chang J."/>
            <person name="Duong T.A."/>
            <person name="Schoeman C."/>
            <person name="Ma X."/>
            <person name="Roodt D."/>
            <person name="Barker N."/>
            <person name="Li Z."/>
            <person name="Van de Peer Y."/>
            <person name="Mizrachi E."/>
        </authorList>
    </citation>
    <scope>NUCLEOTIDE SEQUENCE</scope>
    <source>
        <tissue evidence="2">Young leaves</tissue>
    </source>
</reference>
<dbReference type="OrthoDB" id="612216at2759"/>
<dbReference type="InterPro" id="IPR036047">
    <property type="entry name" value="F-box-like_dom_sf"/>
</dbReference>
<evidence type="ECO:0000313" key="3">
    <source>
        <dbReference type="Proteomes" id="UP001141806"/>
    </source>
</evidence>
<accession>A0A9Q0JXY2</accession>
<proteinExistence type="predicted"/>
<dbReference type="Proteomes" id="UP001141806">
    <property type="component" value="Unassembled WGS sequence"/>
</dbReference>
<dbReference type="PROSITE" id="PS50181">
    <property type="entry name" value="FBOX"/>
    <property type="match status" value="1"/>
</dbReference>
<dbReference type="Gene3D" id="1.20.1280.50">
    <property type="match status" value="1"/>
</dbReference>
<organism evidence="2 3">
    <name type="scientific">Protea cynaroides</name>
    <dbReference type="NCBI Taxonomy" id="273540"/>
    <lineage>
        <taxon>Eukaryota</taxon>
        <taxon>Viridiplantae</taxon>
        <taxon>Streptophyta</taxon>
        <taxon>Embryophyta</taxon>
        <taxon>Tracheophyta</taxon>
        <taxon>Spermatophyta</taxon>
        <taxon>Magnoliopsida</taxon>
        <taxon>Proteales</taxon>
        <taxon>Proteaceae</taxon>
        <taxon>Protea</taxon>
    </lineage>
</organism>
<dbReference type="Pfam" id="PF00646">
    <property type="entry name" value="F-box"/>
    <property type="match status" value="1"/>
</dbReference>
<name>A0A9Q0JXY2_9MAGN</name>
<comment type="caution">
    <text evidence="2">The sequence shown here is derived from an EMBL/GenBank/DDBJ whole genome shotgun (WGS) entry which is preliminary data.</text>
</comment>
<protein>
    <recommendedName>
        <fullName evidence="1">F-box domain-containing protein</fullName>
    </recommendedName>
</protein>
<feature type="domain" description="F-box" evidence="1">
    <location>
        <begin position="9"/>
        <end position="43"/>
    </location>
</feature>
<dbReference type="InterPro" id="IPR001810">
    <property type="entry name" value="F-box_dom"/>
</dbReference>
<evidence type="ECO:0000313" key="2">
    <source>
        <dbReference type="EMBL" id="KAJ4956734.1"/>
    </source>
</evidence>
<dbReference type="AlphaFoldDB" id="A0A9Q0JXY2"/>
<dbReference type="SUPFAM" id="SSF81383">
    <property type="entry name" value="F-box domain"/>
    <property type="match status" value="1"/>
</dbReference>
<evidence type="ECO:0000259" key="1">
    <source>
        <dbReference type="PROSITE" id="PS50181"/>
    </source>
</evidence>
<keyword evidence="3" id="KW-1185">Reference proteome</keyword>
<dbReference type="PANTHER" id="PTHR31639:SF237">
    <property type="entry name" value="F-BOX DOMAIN-CONTAINING PROTEIN"/>
    <property type="match status" value="1"/>
</dbReference>